<dbReference type="Proteomes" id="UP001189429">
    <property type="component" value="Unassembled WGS sequence"/>
</dbReference>
<accession>A0ABN9R6C6</accession>
<gene>
    <name evidence="2" type="ORF">PCOR1329_LOCUS18008</name>
</gene>
<sequence length="185" mass="19474">MASTLNRPSIFPAAQAGAVSLSGTCQALHRRPQAAVPSLRSRSPRDVALSIVVLPYGASDALVNGTALGGSQAAKGALEPVVLRDLREVLDFVASGARIDVLQLNCEGDSRYAVLRSVLPRWDRWQIPLLHVESGMRTCPGSGRPRSAGASAARSKPRAARGPPGLGDRALRPAGRWLLTAPRST</sequence>
<protein>
    <submittedName>
        <fullName evidence="2">Uncharacterized protein</fullName>
    </submittedName>
</protein>
<proteinExistence type="predicted"/>
<evidence type="ECO:0000313" key="2">
    <source>
        <dbReference type="EMBL" id="CAK0814380.1"/>
    </source>
</evidence>
<feature type="region of interest" description="Disordered" evidence="1">
    <location>
        <begin position="138"/>
        <end position="171"/>
    </location>
</feature>
<reference evidence="2" key="1">
    <citation type="submission" date="2023-10" db="EMBL/GenBank/DDBJ databases">
        <authorList>
            <person name="Chen Y."/>
            <person name="Shah S."/>
            <person name="Dougan E. K."/>
            <person name="Thang M."/>
            <person name="Chan C."/>
        </authorList>
    </citation>
    <scope>NUCLEOTIDE SEQUENCE [LARGE SCALE GENOMIC DNA]</scope>
</reference>
<feature type="compositionally biased region" description="Low complexity" evidence="1">
    <location>
        <begin position="140"/>
        <end position="154"/>
    </location>
</feature>
<keyword evidence="3" id="KW-1185">Reference proteome</keyword>
<comment type="caution">
    <text evidence="2">The sequence shown here is derived from an EMBL/GenBank/DDBJ whole genome shotgun (WGS) entry which is preliminary data.</text>
</comment>
<name>A0ABN9R6C6_9DINO</name>
<organism evidence="2 3">
    <name type="scientific">Prorocentrum cordatum</name>
    <dbReference type="NCBI Taxonomy" id="2364126"/>
    <lineage>
        <taxon>Eukaryota</taxon>
        <taxon>Sar</taxon>
        <taxon>Alveolata</taxon>
        <taxon>Dinophyceae</taxon>
        <taxon>Prorocentrales</taxon>
        <taxon>Prorocentraceae</taxon>
        <taxon>Prorocentrum</taxon>
    </lineage>
</organism>
<evidence type="ECO:0000256" key="1">
    <source>
        <dbReference type="SAM" id="MobiDB-lite"/>
    </source>
</evidence>
<dbReference type="EMBL" id="CAUYUJ010005625">
    <property type="protein sequence ID" value="CAK0814380.1"/>
    <property type="molecule type" value="Genomic_DNA"/>
</dbReference>
<evidence type="ECO:0000313" key="3">
    <source>
        <dbReference type="Proteomes" id="UP001189429"/>
    </source>
</evidence>